<dbReference type="RefSeq" id="WP_036864770.1">
    <property type="nucleotide sequence ID" value="NZ_JRNS01000339.1"/>
</dbReference>
<proteinExistence type="predicted"/>
<keyword evidence="1" id="KW-0732">Signal</keyword>
<organism evidence="3 4">
    <name type="scientific">Prevotella melaninogenica DNF00666</name>
    <dbReference type="NCBI Taxonomy" id="1401073"/>
    <lineage>
        <taxon>Bacteria</taxon>
        <taxon>Pseudomonadati</taxon>
        <taxon>Bacteroidota</taxon>
        <taxon>Bacteroidia</taxon>
        <taxon>Bacteroidales</taxon>
        <taxon>Prevotellaceae</taxon>
        <taxon>Prevotella</taxon>
    </lineage>
</organism>
<reference evidence="3 4" key="1">
    <citation type="submission" date="2014-07" db="EMBL/GenBank/DDBJ databases">
        <authorList>
            <person name="McCorrison J."/>
            <person name="Sanka R."/>
            <person name="Torralba M."/>
            <person name="Gillis M."/>
            <person name="Haft D.H."/>
            <person name="Methe B."/>
            <person name="Sutton G."/>
            <person name="Nelson K.E."/>
        </authorList>
    </citation>
    <scope>NUCLEOTIDE SEQUENCE [LARGE SCALE GENOMIC DNA]</scope>
    <source>
        <strain evidence="3 4">DNF00666</strain>
    </source>
</reference>
<evidence type="ECO:0000313" key="4">
    <source>
        <dbReference type="Proteomes" id="UP000029578"/>
    </source>
</evidence>
<dbReference type="Gene3D" id="2.60.40.1220">
    <property type="match status" value="1"/>
</dbReference>
<dbReference type="InterPro" id="IPR032812">
    <property type="entry name" value="SbsA_Ig"/>
</dbReference>
<dbReference type="Proteomes" id="UP000029578">
    <property type="component" value="Unassembled WGS sequence"/>
</dbReference>
<dbReference type="SUPFAM" id="SSF49478">
    <property type="entry name" value="Cna protein B-type domain"/>
    <property type="match status" value="1"/>
</dbReference>
<gene>
    <name evidence="3" type="ORF">HMPREF0661_06570</name>
</gene>
<dbReference type="AlphaFoldDB" id="A0A096APV7"/>
<evidence type="ECO:0000259" key="2">
    <source>
        <dbReference type="Pfam" id="PF13205"/>
    </source>
</evidence>
<dbReference type="EMBL" id="JRNS01000339">
    <property type="protein sequence ID" value="KGF48736.1"/>
    <property type="molecule type" value="Genomic_DNA"/>
</dbReference>
<accession>A0A096APV7</accession>
<name>A0A096APV7_9BACT</name>
<dbReference type="InterPro" id="IPR014755">
    <property type="entry name" value="Cu-Rt/internalin_Ig-like"/>
</dbReference>
<sequence length="681" mass="78014">MKKIRQRYCQGVMGGKDGFSAKVSHCLSVFYQPRVLPFYLFTLLVIVLSSCAKMGQPDGGWYDETPPRVLGASPTERATDVNSKKVNIYFNEFIKLENASEKVVVSPPQIEAPEIKATGKRITVSLQDKLQPNTTYTIDFSDAITDNNEGNPLGNYTYSFSTGDHIDTLEVAGYVLEAENLEPVKGILVGLYSNQNDTAFQKQPMLRVSRTDSRGHFSIRGVAKGDYRIYALQDMDGNYMYNQKSEKVAFTPEIIMPSWKPDIRQDTLWIDSLHIKDIKQVPYTHFLPDDVVLNSFTPTQTNRYFLKSERKEPNHFTLFFSYGDADLPQITGLNFNDKDAFITEPSLNQDTIIYWLRDTALVNQDTLRMQMLYNMTDSAGKLVPKTDTLEILSKVPYAKRLKRQQEEYDKWVKKQEKAKERGKAFETTMPVTPLEVRYNVPSQMDPDQNPTFELPTPIAKTDTSKIHLYEKIDSMWYRAKYTFGAEPGRPRLMKLVSTWDPGHEYSVEVDSAAFTDIYGKVSAKYKQGVRIPSMDEYGTLIMTLQNMKGKNCLLQLLNESDKPVKEAYAKNNQATFHYIKPGNYYLRLIVDDNDNGKWDTGDYAIQRQPEAVYYYPKAIECKAKRDVQGTWNPRLLPLYKQKPAAITKQKADAQRKIKRRNAERARSLDISLPDELLNSGQ</sequence>
<comment type="caution">
    <text evidence="3">The sequence shown here is derived from an EMBL/GenBank/DDBJ whole genome shotgun (WGS) entry which is preliminary data.</text>
</comment>
<feature type="domain" description="SbsA Ig-like" evidence="2">
    <location>
        <begin position="63"/>
        <end position="162"/>
    </location>
</feature>
<dbReference type="Pfam" id="PF13205">
    <property type="entry name" value="Big_5"/>
    <property type="match status" value="1"/>
</dbReference>
<protein>
    <recommendedName>
        <fullName evidence="2">SbsA Ig-like domain-containing protein</fullName>
    </recommendedName>
</protein>
<evidence type="ECO:0000313" key="3">
    <source>
        <dbReference type="EMBL" id="KGF48736.1"/>
    </source>
</evidence>
<evidence type="ECO:0000256" key="1">
    <source>
        <dbReference type="ARBA" id="ARBA00022729"/>
    </source>
</evidence>